<dbReference type="PANTHER" id="PTHR43991">
    <property type="entry name" value="WD REPEAT PROTEIN (AFU_ORTHOLOGUE AFUA_8G05640)-RELATED"/>
    <property type="match status" value="1"/>
</dbReference>
<dbReference type="InterPro" id="IPR015943">
    <property type="entry name" value="WD40/YVTN_repeat-like_dom_sf"/>
</dbReference>
<proteinExistence type="predicted"/>
<dbReference type="PROSITE" id="PS50082">
    <property type="entry name" value="WD_REPEATS_2"/>
    <property type="match status" value="1"/>
</dbReference>
<organism evidence="4 5">
    <name type="scientific">Tetrahymena thermophila (strain SB210)</name>
    <dbReference type="NCBI Taxonomy" id="312017"/>
    <lineage>
        <taxon>Eukaryota</taxon>
        <taxon>Sar</taxon>
        <taxon>Alveolata</taxon>
        <taxon>Ciliophora</taxon>
        <taxon>Intramacronucleata</taxon>
        <taxon>Oligohymenophorea</taxon>
        <taxon>Hymenostomatida</taxon>
        <taxon>Tetrahymenina</taxon>
        <taxon>Tetrahymenidae</taxon>
        <taxon>Tetrahymena</taxon>
    </lineage>
</organism>
<evidence type="ECO:0000313" key="5">
    <source>
        <dbReference type="Proteomes" id="UP000009168"/>
    </source>
</evidence>
<dbReference type="PANTHER" id="PTHR43991:SF12">
    <property type="entry name" value="WD REPEAT PROTEIN (AFU_ORTHOLOGUE AFUA_8G05640)"/>
    <property type="match status" value="1"/>
</dbReference>
<name>Q22WH2_TETTS</name>
<keyword evidence="5" id="KW-1185">Reference proteome</keyword>
<dbReference type="RefSeq" id="XP_001009690.1">
    <property type="nucleotide sequence ID" value="XM_001009690.1"/>
</dbReference>
<dbReference type="GeneID" id="7838450"/>
<dbReference type="HOGENOM" id="CLU_010671_0_1_1"/>
<keyword evidence="2" id="KW-0677">Repeat</keyword>
<reference evidence="5" key="1">
    <citation type="journal article" date="2006" name="PLoS Biol.">
        <title>Macronuclear genome sequence of the ciliate Tetrahymena thermophila, a model eukaryote.</title>
        <authorList>
            <person name="Eisen J.A."/>
            <person name="Coyne R.S."/>
            <person name="Wu M."/>
            <person name="Wu D."/>
            <person name="Thiagarajan M."/>
            <person name="Wortman J.R."/>
            <person name="Badger J.H."/>
            <person name="Ren Q."/>
            <person name="Amedeo P."/>
            <person name="Jones K.M."/>
            <person name="Tallon L.J."/>
            <person name="Delcher A.L."/>
            <person name="Salzberg S.L."/>
            <person name="Silva J.C."/>
            <person name="Haas B.J."/>
            <person name="Majoros W.H."/>
            <person name="Farzad M."/>
            <person name="Carlton J.M."/>
            <person name="Smith R.K. Jr."/>
            <person name="Garg J."/>
            <person name="Pearlman R.E."/>
            <person name="Karrer K.M."/>
            <person name="Sun L."/>
            <person name="Manning G."/>
            <person name="Elde N.C."/>
            <person name="Turkewitz A.P."/>
            <person name="Asai D.J."/>
            <person name="Wilkes D.E."/>
            <person name="Wang Y."/>
            <person name="Cai H."/>
            <person name="Collins K."/>
            <person name="Stewart B.A."/>
            <person name="Lee S.R."/>
            <person name="Wilamowska K."/>
            <person name="Weinberg Z."/>
            <person name="Ruzzo W.L."/>
            <person name="Wloga D."/>
            <person name="Gaertig J."/>
            <person name="Frankel J."/>
            <person name="Tsao C.-C."/>
            <person name="Gorovsky M.A."/>
            <person name="Keeling P.J."/>
            <person name="Waller R.F."/>
            <person name="Patron N.J."/>
            <person name="Cherry J.M."/>
            <person name="Stover N.A."/>
            <person name="Krieger C.J."/>
            <person name="del Toro C."/>
            <person name="Ryder H.F."/>
            <person name="Williamson S.C."/>
            <person name="Barbeau R.A."/>
            <person name="Hamilton E.P."/>
            <person name="Orias E."/>
        </authorList>
    </citation>
    <scope>NUCLEOTIDE SEQUENCE [LARGE SCALE GENOMIC DNA]</scope>
    <source>
        <strain evidence="5">SB210</strain>
    </source>
</reference>
<sequence length="433" mass="50153">MIYSVELQEKQRQLLLQKQKGAATGELSFNQLNVKVIDAKNVNPQNLNAYDYQGISWAQVAGIHRNLYIEDRKQNYQPYRQYQNQLIKHKQPNRVADGKYFQIQKYYQGLKPKNTHFQLKDCVQAVSHHDVYFMGNERLNHLSTLRENIRYFDLLNDSNIQDWESLRQFRYACFSVDDECFALGGFKGGLYFHNITTKKGQYLKNITKNYTDPEGDTINFLKIYKEGNNKKLISAQNDRYVNIYDLECLYQPKQSVKCTNSVNVAKLNPIESDLLAIFADQQNPELIDLRSNEVIASLQGHSDFGLTLDWNPNGVTLCTGNQDGTALIWDIRNLSQQVHTLQGNMGNISQVKFDPTGSYLVSMECSDYLNIYDIYSNYQNFQVINYIGASTGFDIYQDKIFVGIHINDYNGIMEIQKTKPISEHQSRFEQFSI</sequence>
<dbReference type="SUPFAM" id="SSF50978">
    <property type="entry name" value="WD40 repeat-like"/>
    <property type="match status" value="1"/>
</dbReference>
<keyword evidence="1 3" id="KW-0853">WD repeat</keyword>
<dbReference type="OMA" id="HITHFQL"/>
<protein>
    <submittedName>
        <fullName evidence="4">WD domain, G-beta repeat protein</fullName>
    </submittedName>
</protein>
<dbReference type="EMBL" id="GG662820">
    <property type="protein sequence ID" value="EAR89445.1"/>
    <property type="molecule type" value="Genomic_DNA"/>
</dbReference>
<dbReference type="PROSITE" id="PS50294">
    <property type="entry name" value="WD_REPEATS_REGION"/>
    <property type="match status" value="1"/>
</dbReference>
<dbReference type="AlphaFoldDB" id="Q22WH2"/>
<feature type="repeat" description="WD" evidence="3">
    <location>
        <begin position="298"/>
        <end position="333"/>
    </location>
</feature>
<dbReference type="eggNOG" id="ENOG502RT1D">
    <property type="taxonomic scope" value="Eukaryota"/>
</dbReference>
<evidence type="ECO:0000256" key="3">
    <source>
        <dbReference type="PROSITE-ProRule" id="PRU00221"/>
    </source>
</evidence>
<dbReference type="PROSITE" id="PS00678">
    <property type="entry name" value="WD_REPEATS_1"/>
    <property type="match status" value="1"/>
</dbReference>
<gene>
    <name evidence="4" type="ORF">TTHERM_00155640</name>
</gene>
<evidence type="ECO:0000313" key="4">
    <source>
        <dbReference type="EMBL" id="EAR89445.1"/>
    </source>
</evidence>
<dbReference type="InParanoid" id="Q22WH2"/>
<dbReference type="InterPro" id="IPR001680">
    <property type="entry name" value="WD40_rpt"/>
</dbReference>
<evidence type="ECO:0000256" key="1">
    <source>
        <dbReference type="ARBA" id="ARBA00022574"/>
    </source>
</evidence>
<dbReference type="Proteomes" id="UP000009168">
    <property type="component" value="Unassembled WGS sequence"/>
</dbReference>
<evidence type="ECO:0000256" key="2">
    <source>
        <dbReference type="ARBA" id="ARBA00022737"/>
    </source>
</evidence>
<dbReference type="Gene3D" id="2.130.10.10">
    <property type="entry name" value="YVTN repeat-like/Quinoprotein amine dehydrogenase"/>
    <property type="match status" value="1"/>
</dbReference>
<dbReference type="KEGG" id="tet:TTHERM_00155640"/>
<accession>Q22WH2</accession>
<dbReference type="SMART" id="SM00320">
    <property type="entry name" value="WD40"/>
    <property type="match status" value="3"/>
</dbReference>
<dbReference type="InterPro" id="IPR036322">
    <property type="entry name" value="WD40_repeat_dom_sf"/>
</dbReference>
<dbReference type="InterPro" id="IPR019775">
    <property type="entry name" value="WD40_repeat_CS"/>
</dbReference>
<dbReference type="OrthoDB" id="290636at2759"/>
<dbReference type="Pfam" id="PF00400">
    <property type="entry name" value="WD40"/>
    <property type="match status" value="2"/>
</dbReference>